<feature type="region of interest" description="Disordered" evidence="1">
    <location>
        <begin position="1"/>
        <end position="97"/>
    </location>
</feature>
<gene>
    <name evidence="2" type="ORF">J1605_012957</name>
</gene>
<dbReference type="EMBL" id="JAIQCJ010002232">
    <property type="protein sequence ID" value="KAJ8779106.1"/>
    <property type="molecule type" value="Genomic_DNA"/>
</dbReference>
<feature type="compositionally biased region" description="Pro residues" evidence="1">
    <location>
        <begin position="177"/>
        <end position="186"/>
    </location>
</feature>
<feature type="compositionally biased region" description="Basic residues" evidence="1">
    <location>
        <begin position="244"/>
        <end position="253"/>
    </location>
</feature>
<accession>A0AB34GJW2</accession>
<dbReference type="AlphaFoldDB" id="A0AB34GJW2"/>
<feature type="region of interest" description="Disordered" evidence="1">
    <location>
        <begin position="172"/>
        <end position="263"/>
    </location>
</feature>
<protein>
    <recommendedName>
        <fullName evidence="4">Basic proline-rich protein-like</fullName>
    </recommendedName>
</protein>
<evidence type="ECO:0000313" key="2">
    <source>
        <dbReference type="EMBL" id="KAJ8779106.1"/>
    </source>
</evidence>
<dbReference type="Proteomes" id="UP001159641">
    <property type="component" value="Unassembled WGS sequence"/>
</dbReference>
<organism evidence="2 3">
    <name type="scientific">Eschrichtius robustus</name>
    <name type="common">California gray whale</name>
    <name type="synonym">Eschrichtius gibbosus</name>
    <dbReference type="NCBI Taxonomy" id="9764"/>
    <lineage>
        <taxon>Eukaryota</taxon>
        <taxon>Metazoa</taxon>
        <taxon>Chordata</taxon>
        <taxon>Craniata</taxon>
        <taxon>Vertebrata</taxon>
        <taxon>Euteleostomi</taxon>
        <taxon>Mammalia</taxon>
        <taxon>Eutheria</taxon>
        <taxon>Laurasiatheria</taxon>
        <taxon>Artiodactyla</taxon>
        <taxon>Whippomorpha</taxon>
        <taxon>Cetacea</taxon>
        <taxon>Mysticeti</taxon>
        <taxon>Eschrichtiidae</taxon>
        <taxon>Eschrichtius</taxon>
    </lineage>
</organism>
<name>A0AB34GJW2_ESCRO</name>
<sequence length="263" mass="27980">MRPCPQPLVPKAAGPHCARSGPGSFTAWLRRHHPAGRPAPPPRLAHASREARAGPRRGRGGRLRPGFVRAPRPPAALDPARHPPAPRGPAAPARGPQPTFWMVCCVTSPLPLGRADAKATDMVVGAGSTRDHRGLFSGCSRRPEALILRSRWGAGGVGGAAPWARPPLRRRVALGPAAPPPRPSPQPEDEPHTAPPGGRSAPRSRPAATPPPPAPGRQWFRPAPPRRARTSARRRLTPPDTALRRQRSRRRWGRVSGAGAVAS</sequence>
<feature type="compositionally biased region" description="Low complexity" evidence="1">
    <location>
        <begin position="254"/>
        <end position="263"/>
    </location>
</feature>
<evidence type="ECO:0008006" key="4">
    <source>
        <dbReference type="Google" id="ProtNLM"/>
    </source>
</evidence>
<comment type="caution">
    <text evidence="2">The sequence shown here is derived from an EMBL/GenBank/DDBJ whole genome shotgun (WGS) entry which is preliminary data.</text>
</comment>
<feature type="compositionally biased region" description="Low complexity" evidence="1">
    <location>
        <begin position="195"/>
        <end position="207"/>
    </location>
</feature>
<proteinExistence type="predicted"/>
<feature type="compositionally biased region" description="Basic residues" evidence="1">
    <location>
        <begin position="224"/>
        <end position="236"/>
    </location>
</feature>
<keyword evidence="3" id="KW-1185">Reference proteome</keyword>
<feature type="compositionally biased region" description="Pro residues" evidence="1">
    <location>
        <begin position="71"/>
        <end position="89"/>
    </location>
</feature>
<evidence type="ECO:0000313" key="3">
    <source>
        <dbReference type="Proteomes" id="UP001159641"/>
    </source>
</evidence>
<reference evidence="2 3" key="1">
    <citation type="submission" date="2022-11" db="EMBL/GenBank/DDBJ databases">
        <title>Whole genome sequence of Eschrichtius robustus ER-17-0199.</title>
        <authorList>
            <person name="Bruniche-Olsen A."/>
            <person name="Black A.N."/>
            <person name="Fields C.J."/>
            <person name="Walden K."/>
            <person name="Dewoody J.A."/>
        </authorList>
    </citation>
    <scope>NUCLEOTIDE SEQUENCE [LARGE SCALE GENOMIC DNA]</scope>
    <source>
        <strain evidence="2">ER-17-0199</strain>
        <tissue evidence="2">Blubber</tissue>
    </source>
</reference>
<evidence type="ECO:0000256" key="1">
    <source>
        <dbReference type="SAM" id="MobiDB-lite"/>
    </source>
</evidence>